<dbReference type="EMBL" id="MLQS01000019">
    <property type="protein sequence ID" value="OIJ19187.1"/>
    <property type="molecule type" value="Genomic_DNA"/>
</dbReference>
<evidence type="ECO:0000313" key="2">
    <source>
        <dbReference type="EMBL" id="OIJ19187.1"/>
    </source>
</evidence>
<name>A0A1S2M5P7_9BACI</name>
<dbReference type="Proteomes" id="UP000180057">
    <property type="component" value="Unassembled WGS sequence"/>
</dbReference>
<protein>
    <submittedName>
        <fullName evidence="2">Uncharacterized protein</fullName>
    </submittedName>
</protein>
<dbReference type="RefSeq" id="WP_071390234.1">
    <property type="nucleotide sequence ID" value="NZ_MLQS01000019.1"/>
</dbReference>
<keyword evidence="3" id="KW-1185">Reference proteome</keyword>
<feature type="transmembrane region" description="Helical" evidence="1">
    <location>
        <begin position="59"/>
        <end position="79"/>
    </location>
</feature>
<comment type="caution">
    <text evidence="2">The sequence shown here is derived from an EMBL/GenBank/DDBJ whole genome shotgun (WGS) entry which is preliminary data.</text>
</comment>
<proteinExistence type="predicted"/>
<keyword evidence="1" id="KW-0812">Transmembrane</keyword>
<gene>
    <name evidence="2" type="ORF">BKP45_13570</name>
</gene>
<organism evidence="2 3">
    <name type="scientific">Anaerobacillus alkalidiazotrophicus</name>
    <dbReference type="NCBI Taxonomy" id="472963"/>
    <lineage>
        <taxon>Bacteria</taxon>
        <taxon>Bacillati</taxon>
        <taxon>Bacillota</taxon>
        <taxon>Bacilli</taxon>
        <taxon>Bacillales</taxon>
        <taxon>Bacillaceae</taxon>
        <taxon>Anaerobacillus</taxon>
    </lineage>
</organism>
<feature type="transmembrane region" description="Helical" evidence="1">
    <location>
        <begin position="35"/>
        <end position="53"/>
    </location>
</feature>
<dbReference type="AlphaFoldDB" id="A0A1S2M5P7"/>
<keyword evidence="1" id="KW-0472">Membrane</keyword>
<accession>A0A1S2M5P7</accession>
<sequence>MQNIVTTLKKPNVLFPILFVYLILPEFIESDLFKGILNILFGLYFLVLGYVLSEGNKKYLLASCCLAILLIFFGISRLLN</sequence>
<evidence type="ECO:0000313" key="3">
    <source>
        <dbReference type="Proteomes" id="UP000180057"/>
    </source>
</evidence>
<feature type="transmembrane region" description="Helical" evidence="1">
    <location>
        <begin position="12"/>
        <end position="28"/>
    </location>
</feature>
<dbReference type="STRING" id="472963.BKP45_13570"/>
<evidence type="ECO:0000256" key="1">
    <source>
        <dbReference type="SAM" id="Phobius"/>
    </source>
</evidence>
<reference evidence="2 3" key="1">
    <citation type="submission" date="2016-10" db="EMBL/GenBank/DDBJ databases">
        <title>Draft genome sequences of four alkaliphilic bacteria belonging to the Anaerobacillus genus.</title>
        <authorList>
            <person name="Bassil N.M."/>
            <person name="Lloyd J.R."/>
        </authorList>
    </citation>
    <scope>NUCLEOTIDE SEQUENCE [LARGE SCALE GENOMIC DNA]</scope>
    <source>
        <strain evidence="2 3">DSM 22531</strain>
    </source>
</reference>
<keyword evidence="1" id="KW-1133">Transmembrane helix</keyword>